<gene>
    <name evidence="2" type="ORF">VM1G_07406</name>
</gene>
<protein>
    <recommendedName>
        <fullName evidence="4">Trichothecene 3-O-acetyltransferase</fullName>
    </recommendedName>
</protein>
<dbReference type="SMR" id="A0A194W580"/>
<proteinExistence type="predicted"/>
<accession>A0A194W580</accession>
<evidence type="ECO:0008006" key="4">
    <source>
        <dbReference type="Google" id="ProtNLM"/>
    </source>
</evidence>
<dbReference type="PANTHER" id="PTHR31642">
    <property type="entry name" value="TRICHOTHECENE 3-O-ACETYLTRANSFERASE"/>
    <property type="match status" value="1"/>
</dbReference>
<dbReference type="InterPro" id="IPR023213">
    <property type="entry name" value="CAT-like_dom_sf"/>
</dbReference>
<sequence length="508" mass="55997">MEGYQYLTAQQGPNSPVNLASPLSPFSPLVTADPTSLPAWDQVAQRAYIQAALCFPFDGDKIAAEAHIKSSLQRLGRQRRDFAGSLKADPQTGRVQLEKHSNDDIVFKVVDHGEKFPYTFAQLKDKDFAPSAFVHPDFALDGTLAPFSLVPVCQVRASFIQGGLILWVYLHHTFADGDGLRMFIECFSLQTRGAKVAHPKNTDFVPADTNTSFYSSSSASSTVEDLLKDCPEYTRAPQRQAHSPAALGTPLAHMTTGRPSTSHIPKKGHMFIFRHDRIDQLKSLIEAVQPAGQKKHPSSYVALAGLTWSHLTRARTLTEPEAAAADPSGPAKLTKCVDLEERTSRGLAKEYFGVAVALPFSQMPVDDVVKPCFDFNAIVPLVRTIGETTMGSINDEFVAKRTATLKAVAAEDPRSIVLDLDPRNPKHLAFNTWRYIGADVEWGIPGIMAVKPDAIRPVRGEMGMGYALILPAKKDSEVLELVITLPEKAMKFLMQDHDYMRWVDRVVE</sequence>
<keyword evidence="3" id="KW-1185">Reference proteome</keyword>
<evidence type="ECO:0000256" key="1">
    <source>
        <dbReference type="ARBA" id="ARBA00022679"/>
    </source>
</evidence>
<organism evidence="2 3">
    <name type="scientific">Cytospora mali</name>
    <name type="common">Apple Valsa canker fungus</name>
    <name type="synonym">Valsa mali</name>
    <dbReference type="NCBI Taxonomy" id="578113"/>
    <lineage>
        <taxon>Eukaryota</taxon>
        <taxon>Fungi</taxon>
        <taxon>Dikarya</taxon>
        <taxon>Ascomycota</taxon>
        <taxon>Pezizomycotina</taxon>
        <taxon>Sordariomycetes</taxon>
        <taxon>Sordariomycetidae</taxon>
        <taxon>Diaporthales</taxon>
        <taxon>Cytosporaceae</taxon>
        <taxon>Cytospora</taxon>
    </lineage>
</organism>
<dbReference type="Proteomes" id="UP000078559">
    <property type="component" value="Chromosome 7"/>
</dbReference>
<dbReference type="PANTHER" id="PTHR31642:SF310">
    <property type="entry name" value="FATTY ALCOHOL:CAFFEOYL-COA ACYLTRANSFERASE"/>
    <property type="match status" value="1"/>
</dbReference>
<dbReference type="Pfam" id="PF02458">
    <property type="entry name" value="Transferase"/>
    <property type="match status" value="1"/>
</dbReference>
<dbReference type="OrthoDB" id="1862401at2759"/>
<name>A0A194W580_CYTMA</name>
<evidence type="ECO:0000313" key="2">
    <source>
        <dbReference type="EMBL" id="KUI71686.1"/>
    </source>
</evidence>
<dbReference type="GO" id="GO:0016747">
    <property type="term" value="F:acyltransferase activity, transferring groups other than amino-acyl groups"/>
    <property type="evidence" value="ECO:0007669"/>
    <property type="project" value="TreeGrafter"/>
</dbReference>
<reference evidence="2" key="1">
    <citation type="submission" date="2014-12" db="EMBL/GenBank/DDBJ databases">
        <title>Genome Sequence of Valsa Canker Pathogens Uncovers a Specific Adaption of Colonization on Woody Bark.</title>
        <authorList>
            <person name="Yin Z."/>
            <person name="Liu H."/>
            <person name="Gao X."/>
            <person name="Li Z."/>
            <person name="Song N."/>
            <person name="Ke X."/>
            <person name="Dai Q."/>
            <person name="Wu Y."/>
            <person name="Sun Y."/>
            <person name="Xu J.-R."/>
            <person name="Kang Z.K."/>
            <person name="Wang L."/>
            <person name="Huang L."/>
        </authorList>
    </citation>
    <scope>NUCLEOTIDE SEQUENCE [LARGE SCALE GENOMIC DNA]</scope>
    <source>
        <strain evidence="2">03-8</strain>
    </source>
</reference>
<dbReference type="EMBL" id="CM003104">
    <property type="protein sequence ID" value="KUI71686.1"/>
    <property type="molecule type" value="Genomic_DNA"/>
</dbReference>
<dbReference type="InterPro" id="IPR050317">
    <property type="entry name" value="Plant_Fungal_Acyltransferase"/>
</dbReference>
<keyword evidence="1" id="KW-0808">Transferase</keyword>
<evidence type="ECO:0000313" key="3">
    <source>
        <dbReference type="Proteomes" id="UP000078559"/>
    </source>
</evidence>
<dbReference type="GO" id="GO:0044550">
    <property type="term" value="P:secondary metabolite biosynthetic process"/>
    <property type="evidence" value="ECO:0007669"/>
    <property type="project" value="TreeGrafter"/>
</dbReference>
<dbReference type="Gene3D" id="3.30.559.10">
    <property type="entry name" value="Chloramphenicol acetyltransferase-like domain"/>
    <property type="match status" value="2"/>
</dbReference>
<dbReference type="AlphaFoldDB" id="A0A194W580"/>